<accession>A0ABM9ZT56</accession>
<gene>
    <name evidence="1" type="ORF">HMPREF7215_1813</name>
</gene>
<proteinExistence type="predicted"/>
<evidence type="ECO:0000313" key="1">
    <source>
        <dbReference type="EMBL" id="EFB90092.1"/>
    </source>
</evidence>
<evidence type="ECO:0000313" key="2">
    <source>
        <dbReference type="Proteomes" id="UP000006462"/>
    </source>
</evidence>
<name>A0ABM9ZT56_9BACT</name>
<dbReference type="Proteomes" id="UP000006462">
    <property type="component" value="Unassembled WGS sequence"/>
</dbReference>
<sequence>MKMRLFSAQTAPDAVSLRAALCTVKQKRFFVFKVYAFYFSYALSKKYHVFFFL</sequence>
<reference evidence="1 2" key="1">
    <citation type="submission" date="2009-12" db="EMBL/GenBank/DDBJ databases">
        <authorList>
            <person name="Shrivastava S."/>
            <person name="Madupu R."/>
            <person name="Durkin A.S."/>
            <person name="Torralba M."/>
            <person name="Methe B."/>
            <person name="Sutton G.G."/>
            <person name="Strausberg R.L."/>
            <person name="Nelson K.E."/>
        </authorList>
    </citation>
    <scope>NUCLEOTIDE SEQUENCE [LARGE SCALE GENOMIC DNA]</scope>
    <source>
        <strain evidence="1 2">W5455</strain>
    </source>
</reference>
<protein>
    <submittedName>
        <fullName evidence="1">Uncharacterized protein</fullName>
    </submittedName>
</protein>
<comment type="caution">
    <text evidence="1">The sequence shown here is derived from an EMBL/GenBank/DDBJ whole genome shotgun (WGS) entry which is preliminary data.</text>
</comment>
<keyword evidence="2" id="KW-1185">Reference proteome</keyword>
<organism evidence="1 2">
    <name type="scientific">Pyramidobacter piscolens W5455</name>
    <dbReference type="NCBI Taxonomy" id="352165"/>
    <lineage>
        <taxon>Bacteria</taxon>
        <taxon>Thermotogati</taxon>
        <taxon>Synergistota</taxon>
        <taxon>Synergistia</taxon>
        <taxon>Synergistales</taxon>
        <taxon>Dethiosulfovibrionaceae</taxon>
        <taxon>Pyramidobacter</taxon>
    </lineage>
</organism>
<dbReference type="EMBL" id="ADFP01000095">
    <property type="protein sequence ID" value="EFB90092.1"/>
    <property type="molecule type" value="Genomic_DNA"/>
</dbReference>